<reference evidence="1 2" key="1">
    <citation type="submission" date="2016-10" db="EMBL/GenBank/DDBJ databases">
        <authorList>
            <person name="de Groot N.N."/>
        </authorList>
    </citation>
    <scope>NUCLEOTIDE SEQUENCE [LARGE SCALE GENOMIC DNA]</scope>
    <source>
        <strain evidence="1 2">CGMCC 4.7037</strain>
    </source>
</reference>
<dbReference type="Proteomes" id="UP000236732">
    <property type="component" value="Unassembled WGS sequence"/>
</dbReference>
<gene>
    <name evidence="1" type="ORF">SAMN05444920_11036</name>
</gene>
<evidence type="ECO:0000313" key="2">
    <source>
        <dbReference type="Proteomes" id="UP000236732"/>
    </source>
</evidence>
<keyword evidence="2" id="KW-1185">Reference proteome</keyword>
<dbReference type="AlphaFoldDB" id="A0A1H6EFT2"/>
<dbReference type="EMBL" id="FNVT01000010">
    <property type="protein sequence ID" value="SEG96668.1"/>
    <property type="molecule type" value="Genomic_DNA"/>
</dbReference>
<sequence length="57" mass="6175">MEMLAYTFLHDFEVLERTPFDLNDLAQTLWGVGSEGGAVGLRGDADDLLEAFPESGG</sequence>
<accession>A0A1H6EFT2</accession>
<proteinExistence type="predicted"/>
<name>A0A1H6EFT2_9ACTN</name>
<evidence type="ECO:0000313" key="1">
    <source>
        <dbReference type="EMBL" id="SEG96668.1"/>
    </source>
</evidence>
<organism evidence="1 2">
    <name type="scientific">Nonomuraea solani</name>
    <dbReference type="NCBI Taxonomy" id="1144553"/>
    <lineage>
        <taxon>Bacteria</taxon>
        <taxon>Bacillati</taxon>
        <taxon>Actinomycetota</taxon>
        <taxon>Actinomycetes</taxon>
        <taxon>Streptosporangiales</taxon>
        <taxon>Streptosporangiaceae</taxon>
        <taxon>Nonomuraea</taxon>
    </lineage>
</organism>
<protein>
    <submittedName>
        <fullName evidence="1">Uncharacterized protein</fullName>
    </submittedName>
</protein>